<comment type="subcellular location">
    <subcellularLocation>
        <location evidence="1">Membrane</location>
        <topology evidence="1">Multi-pass membrane protein</topology>
    </subcellularLocation>
</comment>
<dbReference type="eggNOG" id="arCOG02455">
    <property type="taxonomic scope" value="Archaea"/>
</dbReference>
<organism evidence="7 8">
    <name type="scientific">Caldivirga maquilingensis (strain ATCC 700844 / DSM 13496 / JCM 10307 / IC-167)</name>
    <dbReference type="NCBI Taxonomy" id="397948"/>
    <lineage>
        <taxon>Archaea</taxon>
        <taxon>Thermoproteota</taxon>
        <taxon>Thermoprotei</taxon>
        <taxon>Thermoproteales</taxon>
        <taxon>Thermoproteaceae</taxon>
        <taxon>Caldivirga</taxon>
    </lineage>
</organism>
<feature type="domain" description="V-ATPase proteolipid subunit C-like" evidence="6">
    <location>
        <begin position="44"/>
        <end position="102"/>
    </location>
</feature>
<keyword evidence="8" id="KW-1185">Reference proteome</keyword>
<dbReference type="HOGENOM" id="CLU_148047_3_2_2"/>
<feature type="transmembrane region" description="Helical" evidence="5">
    <location>
        <begin position="44"/>
        <end position="66"/>
    </location>
</feature>
<dbReference type="Pfam" id="PF00137">
    <property type="entry name" value="ATP-synt_C"/>
    <property type="match status" value="1"/>
</dbReference>
<evidence type="ECO:0000256" key="5">
    <source>
        <dbReference type="SAM" id="Phobius"/>
    </source>
</evidence>
<keyword evidence="2 5" id="KW-0812">Transmembrane</keyword>
<dbReference type="Proteomes" id="UP000001137">
    <property type="component" value="Chromosome"/>
</dbReference>
<dbReference type="SUPFAM" id="SSF81333">
    <property type="entry name" value="F1F0 ATP synthase subunit C"/>
    <property type="match status" value="1"/>
</dbReference>
<dbReference type="GO" id="GO:0015078">
    <property type="term" value="F:proton transmembrane transporter activity"/>
    <property type="evidence" value="ECO:0007669"/>
    <property type="project" value="InterPro"/>
</dbReference>
<evidence type="ECO:0000259" key="6">
    <source>
        <dbReference type="Pfam" id="PF00137"/>
    </source>
</evidence>
<dbReference type="Gene3D" id="1.20.120.610">
    <property type="entry name" value="lithium bound rotor ring of v- atpase"/>
    <property type="match status" value="1"/>
</dbReference>
<dbReference type="InterPro" id="IPR002379">
    <property type="entry name" value="ATPase_proteolipid_c-like_dom"/>
</dbReference>
<dbReference type="EMBL" id="CP000852">
    <property type="protein sequence ID" value="ABW02719.1"/>
    <property type="molecule type" value="Genomic_DNA"/>
</dbReference>
<dbReference type="AlphaFoldDB" id="A8MBI6"/>
<sequence>MLKSVYANGYLIHMNKWVAVALMILMSTLPVLNAQATGQSYNYLGAGLAFGLAAGGAGIGMGIAGAAIASASIEKRDLLIFFLVLAFVETIALYGFVALILLR</sequence>
<keyword evidence="3 5" id="KW-1133">Transmembrane helix</keyword>
<dbReference type="STRING" id="397948.Cmaq_1902"/>
<proteinExistence type="predicted"/>
<dbReference type="GO" id="GO:0033177">
    <property type="term" value="C:proton-transporting two-sector ATPase complex, proton-transporting domain"/>
    <property type="evidence" value="ECO:0007669"/>
    <property type="project" value="InterPro"/>
</dbReference>
<accession>A8MBI6</accession>
<evidence type="ECO:0000313" key="7">
    <source>
        <dbReference type="EMBL" id="ABW02719.1"/>
    </source>
</evidence>
<reference evidence="7 8" key="1">
    <citation type="submission" date="2007-10" db="EMBL/GenBank/DDBJ databases">
        <title>Complete sequence of Caldivirga maquilingensis IC-167.</title>
        <authorList>
            <consortium name="US DOE Joint Genome Institute"/>
            <person name="Copeland A."/>
            <person name="Lucas S."/>
            <person name="Lapidus A."/>
            <person name="Barry K."/>
            <person name="Glavina del Rio T."/>
            <person name="Dalin E."/>
            <person name="Tice H."/>
            <person name="Pitluck S."/>
            <person name="Saunders E."/>
            <person name="Brettin T."/>
            <person name="Bruce D."/>
            <person name="Detter J.C."/>
            <person name="Han C."/>
            <person name="Schmutz J."/>
            <person name="Larimer F."/>
            <person name="Land M."/>
            <person name="Hauser L."/>
            <person name="Kyrpides N."/>
            <person name="Ivanova N."/>
            <person name="Biddle J.F."/>
            <person name="Zhang Z."/>
            <person name="Fitz-Gibbon S.T."/>
            <person name="Lowe T.M."/>
            <person name="Saltikov C."/>
            <person name="House C.H."/>
            <person name="Richardson P."/>
        </authorList>
    </citation>
    <scope>NUCLEOTIDE SEQUENCE [LARGE SCALE GENOMIC DNA]</scope>
    <source>
        <strain evidence="8">ATCC 700844 / DSM 13496 / JCM 10307 / IC-167</strain>
    </source>
</reference>
<evidence type="ECO:0000256" key="3">
    <source>
        <dbReference type="ARBA" id="ARBA00022989"/>
    </source>
</evidence>
<evidence type="ECO:0000256" key="4">
    <source>
        <dbReference type="ARBA" id="ARBA00023136"/>
    </source>
</evidence>
<evidence type="ECO:0000256" key="1">
    <source>
        <dbReference type="ARBA" id="ARBA00004141"/>
    </source>
</evidence>
<name>A8MBI6_CALMQ</name>
<keyword evidence="4 5" id="KW-0472">Membrane</keyword>
<evidence type="ECO:0000313" key="8">
    <source>
        <dbReference type="Proteomes" id="UP000001137"/>
    </source>
</evidence>
<dbReference type="KEGG" id="cma:Cmaq_1902"/>
<dbReference type="InterPro" id="IPR035921">
    <property type="entry name" value="F/V-ATP_Csub_sf"/>
</dbReference>
<feature type="transmembrane region" description="Helical" evidence="5">
    <location>
        <begin position="78"/>
        <end position="102"/>
    </location>
</feature>
<protein>
    <submittedName>
        <fullName evidence="7">H+transporting two-sector ATPase C subunit</fullName>
    </submittedName>
</protein>
<evidence type="ECO:0000256" key="2">
    <source>
        <dbReference type="ARBA" id="ARBA00022692"/>
    </source>
</evidence>
<gene>
    <name evidence="7" type="ordered locus">Cmaq_1902</name>
</gene>